<reference evidence="1 2" key="1">
    <citation type="journal article" date="2018" name="Nat. Biotechnol.">
        <title>A standardized bacterial taxonomy based on genome phylogeny substantially revises the tree of life.</title>
        <authorList>
            <person name="Parks D.H."/>
            <person name="Chuvochina M."/>
            <person name="Waite D.W."/>
            <person name="Rinke C."/>
            <person name="Skarshewski A."/>
            <person name="Chaumeil P.A."/>
            <person name="Hugenholtz P."/>
        </authorList>
    </citation>
    <scope>NUCLEOTIDE SEQUENCE [LARGE SCALE GENOMIC DNA]</scope>
    <source>
        <strain evidence="1">UBA9375</strain>
    </source>
</reference>
<dbReference type="AlphaFoldDB" id="A0A3D3R0N3"/>
<comment type="caution">
    <text evidence="1">The sequence shown here is derived from an EMBL/GenBank/DDBJ whole genome shotgun (WGS) entry which is preliminary data.</text>
</comment>
<gene>
    <name evidence="1" type="ORF">DIT97_04820</name>
</gene>
<organism evidence="1 2">
    <name type="scientific">Gimesia maris</name>
    <dbReference type="NCBI Taxonomy" id="122"/>
    <lineage>
        <taxon>Bacteria</taxon>
        <taxon>Pseudomonadati</taxon>
        <taxon>Planctomycetota</taxon>
        <taxon>Planctomycetia</taxon>
        <taxon>Planctomycetales</taxon>
        <taxon>Planctomycetaceae</taxon>
        <taxon>Gimesia</taxon>
    </lineage>
</organism>
<accession>A0A3D3R0N3</accession>
<dbReference type="EMBL" id="DQAY01000029">
    <property type="protein sequence ID" value="HCO22404.1"/>
    <property type="molecule type" value="Genomic_DNA"/>
</dbReference>
<evidence type="ECO:0000313" key="2">
    <source>
        <dbReference type="Proteomes" id="UP000263642"/>
    </source>
</evidence>
<name>A0A3D3R0N3_9PLAN</name>
<sequence length="219" mass="24924">MCLTLSLLGQTADLSACENCIKKQTVAKLEQKIKVLEGSGAPEQVIEQARIKLLEMKKLVVKEKKSILGYDAVSREYFVFLDGSLKQASGPWLDPQEILKMKTPFVNYSGPGIKVGNARWGVWDEAGNWRWYYREIDQKDVLNPNILKSGELPPWFIEDQRRAKRSISQYDNRSMTPQKTASLLSPAVSYLKHHNFFQVEFDNEENPPGDCNSITQKGL</sequence>
<dbReference type="Proteomes" id="UP000263642">
    <property type="component" value="Unassembled WGS sequence"/>
</dbReference>
<proteinExistence type="predicted"/>
<protein>
    <submittedName>
        <fullName evidence="1">Uncharacterized protein</fullName>
    </submittedName>
</protein>
<evidence type="ECO:0000313" key="1">
    <source>
        <dbReference type="EMBL" id="HCO22404.1"/>
    </source>
</evidence>